<comment type="similarity">
    <text evidence="1">Belongs to the IS150/IS1296 orfA family.</text>
</comment>
<evidence type="ECO:0000259" key="4">
    <source>
        <dbReference type="Pfam" id="PF13518"/>
    </source>
</evidence>
<dbReference type="Pfam" id="PF01710">
    <property type="entry name" value="HTH_Tnp_IS630"/>
    <property type="match status" value="1"/>
</dbReference>
<dbReference type="InterPro" id="IPR052057">
    <property type="entry name" value="IS150/IS1296_orfA-like"/>
</dbReference>
<feature type="domain" description="Transposase Synechocystis PCC 6803" evidence="3">
    <location>
        <begin position="8"/>
        <end position="128"/>
    </location>
</feature>
<evidence type="ECO:0000259" key="3">
    <source>
        <dbReference type="Pfam" id="PF01710"/>
    </source>
</evidence>
<gene>
    <name evidence="5" type="ORF">FD07_GL001027</name>
</gene>
<feature type="region of interest" description="Disordered" evidence="2">
    <location>
        <begin position="218"/>
        <end position="241"/>
    </location>
</feature>
<dbReference type="Gene3D" id="1.10.10.10">
    <property type="entry name" value="Winged helix-like DNA-binding domain superfamily/Winged helix DNA-binding domain"/>
    <property type="match status" value="3"/>
</dbReference>
<protein>
    <submittedName>
        <fullName evidence="5">Transposase (Transposase, is3 family protein)</fullName>
    </submittedName>
</protein>
<evidence type="ECO:0000313" key="6">
    <source>
        <dbReference type="Proteomes" id="UP000051176"/>
    </source>
</evidence>
<sequence>MGRRGIRYSLEDKLYYIHLVEQGQTVSGIERQYGVKQAQVNQWVERFQAAGIDGLKRRKVRQYSSELKQKVVDLYLAGNTSYSQLAKQFDISNPGVIYQWVNLYTSGKSLKTTGRSKTMNTGRKTTQKERIEIAQWAIANSLDYNAAVQQFQVSYGQVYAWVKKFRRGGPEALQDRRGKDKSGKPQLTEAEKQELKVKALEARIAYLSKENEVLKKMKELERKDAPQRLNIAQSKRSPKKP</sequence>
<dbReference type="eggNOG" id="COG2963">
    <property type="taxonomic scope" value="Bacteria"/>
</dbReference>
<organism evidence="5 6">
    <name type="scientific">Levilactobacillus parabrevis ATCC 53295</name>
    <dbReference type="NCBI Taxonomy" id="1267003"/>
    <lineage>
        <taxon>Bacteria</taxon>
        <taxon>Bacillati</taxon>
        <taxon>Bacillota</taxon>
        <taxon>Bacilli</taxon>
        <taxon>Lactobacillales</taxon>
        <taxon>Lactobacillaceae</taxon>
        <taxon>Levilactobacillus</taxon>
    </lineage>
</organism>
<dbReference type="AlphaFoldDB" id="A0A0R1GQL2"/>
<dbReference type="PANTHER" id="PTHR33795">
    <property type="entry name" value="INSERTION ELEMENT IS150 PROTEIN INSJ"/>
    <property type="match status" value="1"/>
</dbReference>
<dbReference type="PATRIC" id="fig|1267003.4.peg.1089"/>
<proteinExistence type="inferred from homology"/>
<accession>A0A0R1GQL2</accession>
<dbReference type="SUPFAM" id="SSF48295">
    <property type="entry name" value="TrpR-like"/>
    <property type="match status" value="3"/>
</dbReference>
<comment type="caution">
    <text evidence="5">The sequence shown here is derived from an EMBL/GenBank/DDBJ whole genome shotgun (WGS) entry which is preliminary data.</text>
</comment>
<evidence type="ECO:0000256" key="2">
    <source>
        <dbReference type="SAM" id="MobiDB-lite"/>
    </source>
</evidence>
<dbReference type="Proteomes" id="UP000051176">
    <property type="component" value="Unassembled WGS sequence"/>
</dbReference>
<dbReference type="InterPro" id="IPR055247">
    <property type="entry name" value="InsJ-like_HTH"/>
</dbReference>
<dbReference type="OrthoDB" id="9797531at2"/>
<dbReference type="EMBL" id="AZCZ01000027">
    <property type="protein sequence ID" value="KRK36168.1"/>
    <property type="molecule type" value="Genomic_DNA"/>
</dbReference>
<dbReference type="STRING" id="357278.IV61_GL001130"/>
<dbReference type="PANTHER" id="PTHR33795:SF1">
    <property type="entry name" value="INSERTION ELEMENT IS150 PROTEIN INSJ"/>
    <property type="match status" value="1"/>
</dbReference>
<name>A0A0R1GQL2_9LACO</name>
<dbReference type="Pfam" id="PF13518">
    <property type="entry name" value="HTH_28"/>
    <property type="match status" value="1"/>
</dbReference>
<dbReference type="InterPro" id="IPR002622">
    <property type="entry name" value="Transposase_14"/>
</dbReference>
<evidence type="ECO:0000313" key="5">
    <source>
        <dbReference type="EMBL" id="KRK36168.1"/>
    </source>
</evidence>
<feature type="domain" description="Insertion element IS150 protein InsJ-like helix-turn-helix" evidence="4">
    <location>
        <begin position="129"/>
        <end position="181"/>
    </location>
</feature>
<dbReference type="RefSeq" id="WP_020089827.1">
    <property type="nucleotide sequence ID" value="NZ_AZCZ01000027.1"/>
</dbReference>
<keyword evidence="6" id="KW-1185">Reference proteome</keyword>
<feature type="region of interest" description="Disordered" evidence="2">
    <location>
        <begin position="170"/>
        <end position="192"/>
    </location>
</feature>
<dbReference type="InterPro" id="IPR036388">
    <property type="entry name" value="WH-like_DNA-bd_sf"/>
</dbReference>
<dbReference type="GO" id="GO:0043565">
    <property type="term" value="F:sequence-specific DNA binding"/>
    <property type="evidence" value="ECO:0007669"/>
    <property type="project" value="InterPro"/>
</dbReference>
<dbReference type="InterPro" id="IPR010921">
    <property type="entry name" value="Trp_repressor/repl_initiator"/>
</dbReference>
<feature type="compositionally biased region" description="Basic and acidic residues" evidence="2">
    <location>
        <begin position="173"/>
        <end position="192"/>
    </location>
</feature>
<evidence type="ECO:0000256" key="1">
    <source>
        <dbReference type="ARBA" id="ARBA00038232"/>
    </source>
</evidence>
<reference evidence="5 6" key="1">
    <citation type="journal article" date="2015" name="Genome Announc.">
        <title>Expanding the biotechnology potential of lactobacilli through comparative genomics of 213 strains and associated genera.</title>
        <authorList>
            <person name="Sun Z."/>
            <person name="Harris H.M."/>
            <person name="McCann A."/>
            <person name="Guo C."/>
            <person name="Argimon S."/>
            <person name="Zhang W."/>
            <person name="Yang X."/>
            <person name="Jeffery I.B."/>
            <person name="Cooney J.C."/>
            <person name="Kagawa T.F."/>
            <person name="Liu W."/>
            <person name="Song Y."/>
            <person name="Salvetti E."/>
            <person name="Wrobel A."/>
            <person name="Rasinkangas P."/>
            <person name="Parkhill J."/>
            <person name="Rea M.C."/>
            <person name="O'Sullivan O."/>
            <person name="Ritari J."/>
            <person name="Douillard F.P."/>
            <person name="Paul Ross R."/>
            <person name="Yang R."/>
            <person name="Briner A.E."/>
            <person name="Felis G.E."/>
            <person name="de Vos W.M."/>
            <person name="Barrangou R."/>
            <person name="Klaenhammer T.R."/>
            <person name="Caufield P.W."/>
            <person name="Cui Y."/>
            <person name="Zhang H."/>
            <person name="O'Toole P.W."/>
        </authorList>
    </citation>
    <scope>NUCLEOTIDE SEQUENCE [LARGE SCALE GENOMIC DNA]</scope>
    <source>
        <strain evidence="5 6">ATCC 53295</strain>
    </source>
</reference>